<name>A0AAE0N5L9_9PEZI</name>
<accession>A0AAE0N5L9</accession>
<keyword evidence="3" id="KW-1185">Reference proteome</keyword>
<gene>
    <name evidence="2" type="ORF">B0T24DRAFT_721313</name>
</gene>
<keyword evidence="1" id="KW-0812">Transmembrane</keyword>
<evidence type="ECO:0000256" key="1">
    <source>
        <dbReference type="SAM" id="Phobius"/>
    </source>
</evidence>
<reference evidence="2" key="1">
    <citation type="journal article" date="2023" name="Mol. Phylogenet. Evol.">
        <title>Genome-scale phylogeny and comparative genomics of the fungal order Sordariales.</title>
        <authorList>
            <person name="Hensen N."/>
            <person name="Bonometti L."/>
            <person name="Westerberg I."/>
            <person name="Brannstrom I.O."/>
            <person name="Guillou S."/>
            <person name="Cros-Aarteil S."/>
            <person name="Calhoun S."/>
            <person name="Haridas S."/>
            <person name="Kuo A."/>
            <person name="Mondo S."/>
            <person name="Pangilinan J."/>
            <person name="Riley R."/>
            <person name="LaButti K."/>
            <person name="Andreopoulos B."/>
            <person name="Lipzen A."/>
            <person name="Chen C."/>
            <person name="Yan M."/>
            <person name="Daum C."/>
            <person name="Ng V."/>
            <person name="Clum A."/>
            <person name="Steindorff A."/>
            <person name="Ohm R.A."/>
            <person name="Martin F."/>
            <person name="Silar P."/>
            <person name="Natvig D.O."/>
            <person name="Lalanne C."/>
            <person name="Gautier V."/>
            <person name="Ament-Velasquez S.L."/>
            <person name="Kruys A."/>
            <person name="Hutchinson M.I."/>
            <person name="Powell A.J."/>
            <person name="Barry K."/>
            <person name="Miller A.N."/>
            <person name="Grigoriev I.V."/>
            <person name="Debuchy R."/>
            <person name="Gladieux P."/>
            <person name="Hiltunen Thoren M."/>
            <person name="Johannesson H."/>
        </authorList>
    </citation>
    <scope>NUCLEOTIDE SEQUENCE</scope>
    <source>
        <strain evidence="2">CBS 958.72</strain>
    </source>
</reference>
<dbReference type="Proteomes" id="UP001287356">
    <property type="component" value="Unassembled WGS sequence"/>
</dbReference>
<sequence length="266" mass="27051">MTFNRQGIPGRVSISLWGPAGHEENILYNVSIWNGVQSFYSDLFQYPYGLSPTPPTSESTSSSSQQLPTEYFPTILIGLGFTIVTVNDGHSGLPGLPALMTLSTTSSTVLLGSQGPFAVLTFVYYTNTATATATATATGVSILVSGGNHTATTTGTGIPPFKSIPTGDAHADPPPYPETGGAKTLSTAVKAGIGAGVVVMIVLVVVLLCSMVRRRAKRMAEMAAAAAAGYPAPDPTDQAAGTADGAAKIEVGAVEGEGKAAVEAAG</sequence>
<evidence type="ECO:0000313" key="2">
    <source>
        <dbReference type="EMBL" id="KAK3371130.1"/>
    </source>
</evidence>
<feature type="transmembrane region" description="Helical" evidence="1">
    <location>
        <begin position="191"/>
        <end position="212"/>
    </location>
</feature>
<organism evidence="2 3">
    <name type="scientific">Lasiosphaeria ovina</name>
    <dbReference type="NCBI Taxonomy" id="92902"/>
    <lineage>
        <taxon>Eukaryota</taxon>
        <taxon>Fungi</taxon>
        <taxon>Dikarya</taxon>
        <taxon>Ascomycota</taxon>
        <taxon>Pezizomycotina</taxon>
        <taxon>Sordariomycetes</taxon>
        <taxon>Sordariomycetidae</taxon>
        <taxon>Sordariales</taxon>
        <taxon>Lasiosphaeriaceae</taxon>
        <taxon>Lasiosphaeria</taxon>
    </lineage>
</organism>
<dbReference type="AlphaFoldDB" id="A0AAE0N5L9"/>
<evidence type="ECO:0000313" key="3">
    <source>
        <dbReference type="Proteomes" id="UP001287356"/>
    </source>
</evidence>
<evidence type="ECO:0008006" key="4">
    <source>
        <dbReference type="Google" id="ProtNLM"/>
    </source>
</evidence>
<keyword evidence="1" id="KW-1133">Transmembrane helix</keyword>
<keyword evidence="1" id="KW-0472">Membrane</keyword>
<reference evidence="2" key="2">
    <citation type="submission" date="2023-06" db="EMBL/GenBank/DDBJ databases">
        <authorList>
            <consortium name="Lawrence Berkeley National Laboratory"/>
            <person name="Haridas S."/>
            <person name="Hensen N."/>
            <person name="Bonometti L."/>
            <person name="Westerberg I."/>
            <person name="Brannstrom I.O."/>
            <person name="Guillou S."/>
            <person name="Cros-Aarteil S."/>
            <person name="Calhoun S."/>
            <person name="Kuo A."/>
            <person name="Mondo S."/>
            <person name="Pangilinan J."/>
            <person name="Riley R."/>
            <person name="Labutti K."/>
            <person name="Andreopoulos B."/>
            <person name="Lipzen A."/>
            <person name="Chen C."/>
            <person name="Yanf M."/>
            <person name="Daum C."/>
            <person name="Ng V."/>
            <person name="Clum A."/>
            <person name="Steindorff A."/>
            <person name="Ohm R."/>
            <person name="Martin F."/>
            <person name="Silar P."/>
            <person name="Natvig D."/>
            <person name="Lalanne C."/>
            <person name="Gautier V."/>
            <person name="Ament-Velasquez S.L."/>
            <person name="Kruys A."/>
            <person name="Hutchinson M.I."/>
            <person name="Powell A.J."/>
            <person name="Barry K."/>
            <person name="Miller A.N."/>
            <person name="Grigoriev I.V."/>
            <person name="Debuchy R."/>
            <person name="Gladieux P."/>
            <person name="Thoren M.H."/>
            <person name="Johannesson H."/>
        </authorList>
    </citation>
    <scope>NUCLEOTIDE SEQUENCE</scope>
    <source>
        <strain evidence="2">CBS 958.72</strain>
    </source>
</reference>
<protein>
    <recommendedName>
        <fullName evidence="4">Transmembrane protein</fullName>
    </recommendedName>
</protein>
<dbReference type="EMBL" id="JAULSN010000005">
    <property type="protein sequence ID" value="KAK3371130.1"/>
    <property type="molecule type" value="Genomic_DNA"/>
</dbReference>
<comment type="caution">
    <text evidence="2">The sequence shown here is derived from an EMBL/GenBank/DDBJ whole genome shotgun (WGS) entry which is preliminary data.</text>
</comment>
<proteinExistence type="predicted"/>